<dbReference type="PROSITE" id="PS50109">
    <property type="entry name" value="HIS_KIN"/>
    <property type="match status" value="1"/>
</dbReference>
<feature type="transmembrane region" description="Helical" evidence="4">
    <location>
        <begin position="81"/>
        <end position="102"/>
    </location>
</feature>
<feature type="transmembrane region" description="Helical" evidence="4">
    <location>
        <begin position="114"/>
        <end position="132"/>
    </location>
</feature>
<dbReference type="Proteomes" id="UP001602119">
    <property type="component" value="Unassembled WGS sequence"/>
</dbReference>
<dbReference type="SUPFAM" id="SSF55874">
    <property type="entry name" value="ATPase domain of HSP90 chaperone/DNA topoisomerase II/histidine kinase"/>
    <property type="match status" value="1"/>
</dbReference>
<dbReference type="SMART" id="SM00387">
    <property type="entry name" value="HATPase_c"/>
    <property type="match status" value="1"/>
</dbReference>
<evidence type="ECO:0000313" key="6">
    <source>
        <dbReference type="EMBL" id="MFF4777817.1"/>
    </source>
</evidence>
<evidence type="ECO:0000259" key="5">
    <source>
        <dbReference type="PROSITE" id="PS50109"/>
    </source>
</evidence>
<dbReference type="Pfam" id="PF07730">
    <property type="entry name" value="HisKA_3"/>
    <property type="match status" value="1"/>
</dbReference>
<dbReference type="Gene3D" id="3.30.565.10">
    <property type="entry name" value="Histidine kinase-like ATPase, C-terminal domain"/>
    <property type="match status" value="1"/>
</dbReference>
<keyword evidence="4" id="KW-0472">Membrane</keyword>
<evidence type="ECO:0000256" key="3">
    <source>
        <dbReference type="ARBA" id="ARBA00023012"/>
    </source>
</evidence>
<dbReference type="GO" id="GO:0016301">
    <property type="term" value="F:kinase activity"/>
    <property type="evidence" value="ECO:0007669"/>
    <property type="project" value="UniProtKB-KW"/>
</dbReference>
<feature type="domain" description="Histidine kinase" evidence="5">
    <location>
        <begin position="534"/>
        <end position="616"/>
    </location>
</feature>
<dbReference type="Pfam" id="PF02518">
    <property type="entry name" value="HATPase_c"/>
    <property type="match status" value="1"/>
</dbReference>
<accession>A0ABW6VI62</accession>
<dbReference type="RefSeq" id="WP_066950046.1">
    <property type="nucleotide sequence ID" value="NZ_BBYK01000079.1"/>
</dbReference>
<evidence type="ECO:0000313" key="7">
    <source>
        <dbReference type="Proteomes" id="UP001602119"/>
    </source>
</evidence>
<keyword evidence="1" id="KW-0808">Transferase</keyword>
<dbReference type="Gene3D" id="1.20.5.1930">
    <property type="match status" value="1"/>
</dbReference>
<feature type="transmembrane region" description="Helical" evidence="4">
    <location>
        <begin position="209"/>
        <end position="230"/>
    </location>
</feature>
<organism evidence="6 7">
    <name type="scientific">Microtetraspora fusca</name>
    <dbReference type="NCBI Taxonomy" id="1997"/>
    <lineage>
        <taxon>Bacteria</taxon>
        <taxon>Bacillati</taxon>
        <taxon>Actinomycetota</taxon>
        <taxon>Actinomycetes</taxon>
        <taxon>Streptosporangiales</taxon>
        <taxon>Streptosporangiaceae</taxon>
        <taxon>Microtetraspora</taxon>
    </lineage>
</organism>
<dbReference type="PANTHER" id="PTHR24421">
    <property type="entry name" value="NITRATE/NITRITE SENSOR PROTEIN NARX-RELATED"/>
    <property type="match status" value="1"/>
</dbReference>
<evidence type="ECO:0000256" key="4">
    <source>
        <dbReference type="SAM" id="Phobius"/>
    </source>
</evidence>
<keyword evidence="3" id="KW-0902">Two-component regulatory system</keyword>
<gene>
    <name evidence="6" type="ORF">ACFY05_33825</name>
</gene>
<dbReference type="CDD" id="cd16917">
    <property type="entry name" value="HATPase_UhpB-NarQ-NarX-like"/>
    <property type="match status" value="1"/>
</dbReference>
<evidence type="ECO:0000256" key="1">
    <source>
        <dbReference type="ARBA" id="ARBA00022679"/>
    </source>
</evidence>
<feature type="transmembrane region" description="Helical" evidence="4">
    <location>
        <begin position="242"/>
        <end position="264"/>
    </location>
</feature>
<comment type="caution">
    <text evidence="6">The sequence shown here is derived from an EMBL/GenBank/DDBJ whole genome shotgun (WGS) entry which is preliminary data.</text>
</comment>
<dbReference type="InterPro" id="IPR003594">
    <property type="entry name" value="HATPase_dom"/>
</dbReference>
<name>A0ABW6VI62_MICFU</name>
<keyword evidence="4" id="KW-0812">Transmembrane</keyword>
<keyword evidence="4" id="KW-1133">Transmembrane helix</keyword>
<feature type="transmembrane region" description="Helical" evidence="4">
    <location>
        <begin position="186"/>
        <end position="203"/>
    </location>
</feature>
<evidence type="ECO:0000256" key="2">
    <source>
        <dbReference type="ARBA" id="ARBA00022777"/>
    </source>
</evidence>
<keyword evidence="2 6" id="KW-0418">Kinase</keyword>
<dbReference type="EMBL" id="JBIAXI010000026">
    <property type="protein sequence ID" value="MFF4777817.1"/>
    <property type="molecule type" value="Genomic_DNA"/>
</dbReference>
<dbReference type="InterPro" id="IPR005467">
    <property type="entry name" value="His_kinase_dom"/>
</dbReference>
<keyword evidence="7" id="KW-1185">Reference proteome</keyword>
<proteinExistence type="predicted"/>
<reference evidence="6 7" key="1">
    <citation type="submission" date="2024-10" db="EMBL/GenBank/DDBJ databases">
        <title>The Natural Products Discovery Center: Release of the First 8490 Sequenced Strains for Exploring Actinobacteria Biosynthetic Diversity.</title>
        <authorList>
            <person name="Kalkreuter E."/>
            <person name="Kautsar S.A."/>
            <person name="Yang D."/>
            <person name="Bader C.D."/>
            <person name="Teijaro C.N."/>
            <person name="Fluegel L."/>
            <person name="Davis C.M."/>
            <person name="Simpson J.R."/>
            <person name="Lauterbach L."/>
            <person name="Steele A.D."/>
            <person name="Gui C."/>
            <person name="Meng S."/>
            <person name="Li G."/>
            <person name="Viehrig K."/>
            <person name="Ye F."/>
            <person name="Su P."/>
            <person name="Kiefer A.F."/>
            <person name="Nichols A."/>
            <person name="Cepeda A.J."/>
            <person name="Yan W."/>
            <person name="Fan B."/>
            <person name="Jiang Y."/>
            <person name="Adhikari A."/>
            <person name="Zheng C.-J."/>
            <person name="Schuster L."/>
            <person name="Cowan T.M."/>
            <person name="Smanski M.J."/>
            <person name="Chevrette M.G."/>
            <person name="De Carvalho L.P.S."/>
            <person name="Shen B."/>
        </authorList>
    </citation>
    <scope>NUCLEOTIDE SEQUENCE [LARGE SCALE GENOMIC DNA]</scope>
    <source>
        <strain evidence="6 7">NPDC001281</strain>
    </source>
</reference>
<dbReference type="InterPro" id="IPR050482">
    <property type="entry name" value="Sensor_HK_TwoCompSys"/>
</dbReference>
<dbReference type="InterPro" id="IPR036890">
    <property type="entry name" value="HATPase_C_sf"/>
</dbReference>
<feature type="transmembrane region" description="Helical" evidence="4">
    <location>
        <begin position="52"/>
        <end position="69"/>
    </location>
</feature>
<protein>
    <submittedName>
        <fullName evidence="6">Sensor histidine kinase</fullName>
    </submittedName>
</protein>
<sequence>MRIGLAWSVFGLACVLAVAGGPLTQRTAQDVAIALSFCPLGAYLVARRAGGAVGPLCLMAVLGAAAHAAERYGAHVDWLRWLAGWVWAPPLLTITSVLLLLVPEGRLPSPRWRPVAAVAVVVITAFTVLLAFVPDPVMDNPYAVEALRPLVWALPIALGVLALISISCMAGLVVRTVRATGRQRLQLLWICSGGAAFAIGSFSESVLPSAVAVPLTAVGTFALPAGIALAMLRHDLYETGPLLRAILTYGLLALVLVGVFALLAPIPGDANAVAAAGVALAAEPTRRYLGRTTGRLLYGGRADPREAAARLAERLAATSVPDEIVAALADAVTDVTRTPYLRVRLGPQDAPLKVIERGGPPRVALTVPLSFQGEALGSLDVAEGSAWTLRGLALQAGAALAAAHRQMALQHSRRLLVTAREEERRRISRDLHDGLGPVLAGIGFSVDAAGNALRDDPDRASSLLAHIREQVGEAGTSVRRLVRGLRPPELAQLGLGPAIEYASASLHASGVAVEVGVCDTSGLGAAAETAAYLVAREALTNAIRHSAARHCAVRLSRTATALTVTVADDGTGLPERVTPGVGLSSMRERVAELGGTLAFTSGDPGTTVIASIPLGEER</sequence>
<dbReference type="InterPro" id="IPR011712">
    <property type="entry name" value="Sig_transdc_His_kin_sub3_dim/P"/>
</dbReference>
<feature type="transmembrane region" description="Helical" evidence="4">
    <location>
        <begin position="152"/>
        <end position="174"/>
    </location>
</feature>